<gene>
    <name evidence="4" type="ORF">Rsub_10397</name>
</gene>
<dbReference type="InterPro" id="IPR013120">
    <property type="entry name" value="FAR_NAD-bd"/>
</dbReference>
<feature type="domain" description="Thioester reductase (TE)" evidence="3">
    <location>
        <begin position="27"/>
        <end position="310"/>
    </location>
</feature>
<keyword evidence="1" id="KW-0443">Lipid metabolism</keyword>
<feature type="compositionally biased region" description="Low complexity" evidence="2">
    <location>
        <begin position="392"/>
        <end position="404"/>
    </location>
</feature>
<dbReference type="Pfam" id="PF07993">
    <property type="entry name" value="NAD_binding_4"/>
    <property type="match status" value="1"/>
</dbReference>
<evidence type="ECO:0000313" key="5">
    <source>
        <dbReference type="Proteomes" id="UP000247498"/>
    </source>
</evidence>
<dbReference type="InterPro" id="IPR036291">
    <property type="entry name" value="NAD(P)-bd_dom_sf"/>
</dbReference>
<dbReference type="FunCoup" id="A0A2V0PC98">
    <property type="interactions" value="291"/>
</dbReference>
<dbReference type="OrthoDB" id="1679203at2759"/>
<dbReference type="Proteomes" id="UP000247498">
    <property type="component" value="Unassembled WGS sequence"/>
</dbReference>
<protein>
    <recommendedName>
        <fullName evidence="1">Fatty acyl-CoA reductase</fullName>
        <ecNumber evidence="1">1.2.1.84</ecNumber>
    </recommendedName>
</protein>
<dbReference type="InParanoid" id="A0A2V0PC98"/>
<feature type="region of interest" description="Disordered" evidence="2">
    <location>
        <begin position="392"/>
        <end position="431"/>
    </location>
</feature>
<evidence type="ECO:0000259" key="3">
    <source>
        <dbReference type="Pfam" id="PF07993"/>
    </source>
</evidence>
<dbReference type="EC" id="1.2.1.84" evidence="1"/>
<comment type="caution">
    <text evidence="4">The sequence shown here is derived from an EMBL/GenBank/DDBJ whole genome shotgun (WGS) entry which is preliminary data.</text>
</comment>
<keyword evidence="1" id="KW-0560">Oxidoreductase</keyword>
<comment type="similarity">
    <text evidence="1">Belongs to the fatty acyl-CoA reductase family.</text>
</comment>
<dbReference type="STRING" id="307507.A0A2V0PC98"/>
<sequence length="648" mass="67989">MEVVAPAGAPAARFSIKQQFAGAHVLLTGCTGYIGGLVLESMLRTTDVARVYVLLRGKKSQSSQERCDKVLQGPVFHLVRDRPELLAKVTAVAGDLSEPGLGLSAHDFATLAENVEVLIHSAADIRLEAPIQETLRANYVGTERILQLALQLRRLRSMVHVSTCYVNINKPRGATVHERIYPLNNGEVEVDGETVANELLSMAKVDADRRADFYTHHWGFPNTYCLGKHLAEQMVYRTQKATGLPIAILRPSLVTGVAGLPWPGYCGNWAGPSGMGAAVAIGFFPSLYAHAVDPYSVWDAVPGDLVASAILATAAAVAAGLQREIAAATGCGAWAGGAGEPAALALARAAGSVTAALPASLSALAGKRAPSLGAFSDDSAISLIAAGAPRAGAGSASCSDGSRSPLSGVSEEEPEADEGSAPATPARALSPKAGAGGAAGAGAGAAGAPLLIVQAATSTTYPSGVYEAYNTTVDFLRTHGAPSSILIGGAKALPYMPPSWSTPSLRAVRFWRVYTGIKVAIVCFLLRLFGLSKAAQKLSVGYQQWAMNNDFKNDTQLLFASAALQQLHARIEPSERRDYLLTFGPILPAVEAEGAEPEHAAAHLGWRQYSINCLAGILRMLTGRLVPESAEIAGRPGEFIHHQYLHIR</sequence>
<dbReference type="SUPFAM" id="SSF51735">
    <property type="entry name" value="NAD(P)-binding Rossmann-fold domains"/>
    <property type="match status" value="1"/>
</dbReference>
<keyword evidence="5" id="KW-1185">Reference proteome</keyword>
<evidence type="ECO:0000313" key="4">
    <source>
        <dbReference type="EMBL" id="GBF97474.1"/>
    </source>
</evidence>
<dbReference type="GO" id="GO:0102965">
    <property type="term" value="F:alcohol-forming long-chain fatty acyl-CoA reductase activity"/>
    <property type="evidence" value="ECO:0007669"/>
    <property type="project" value="UniProtKB-EC"/>
</dbReference>
<dbReference type="GO" id="GO:0080019">
    <property type="term" value="F:alcohol-forming very long-chain fatty acyl-CoA reductase activity"/>
    <property type="evidence" value="ECO:0007669"/>
    <property type="project" value="InterPro"/>
</dbReference>
<proteinExistence type="inferred from homology"/>
<dbReference type="EMBL" id="BDRX01000100">
    <property type="protein sequence ID" value="GBF97474.1"/>
    <property type="molecule type" value="Genomic_DNA"/>
</dbReference>
<dbReference type="AlphaFoldDB" id="A0A2V0PC98"/>
<accession>A0A2V0PC98</accession>
<evidence type="ECO:0000256" key="2">
    <source>
        <dbReference type="SAM" id="MobiDB-lite"/>
    </source>
</evidence>
<keyword evidence="1" id="KW-0521">NADP</keyword>
<dbReference type="PANTHER" id="PTHR11011:SF45">
    <property type="entry name" value="FATTY ACYL-COA REDUCTASE CG8306-RELATED"/>
    <property type="match status" value="1"/>
</dbReference>
<evidence type="ECO:0000256" key="1">
    <source>
        <dbReference type="RuleBase" id="RU363097"/>
    </source>
</evidence>
<dbReference type="PANTHER" id="PTHR11011">
    <property type="entry name" value="MALE STERILITY PROTEIN 2-RELATED"/>
    <property type="match status" value="1"/>
</dbReference>
<name>A0A2V0PC98_9CHLO</name>
<comment type="catalytic activity">
    <reaction evidence="1">
        <text>a long-chain fatty acyl-CoA + 2 NADPH + 2 H(+) = a long-chain primary fatty alcohol + 2 NADP(+) + CoA</text>
        <dbReference type="Rhea" id="RHEA:52716"/>
        <dbReference type="ChEBI" id="CHEBI:15378"/>
        <dbReference type="ChEBI" id="CHEBI:57287"/>
        <dbReference type="ChEBI" id="CHEBI:57783"/>
        <dbReference type="ChEBI" id="CHEBI:58349"/>
        <dbReference type="ChEBI" id="CHEBI:77396"/>
        <dbReference type="ChEBI" id="CHEBI:83139"/>
        <dbReference type="EC" id="1.2.1.84"/>
    </reaction>
</comment>
<organism evidence="4 5">
    <name type="scientific">Raphidocelis subcapitata</name>
    <dbReference type="NCBI Taxonomy" id="307507"/>
    <lineage>
        <taxon>Eukaryota</taxon>
        <taxon>Viridiplantae</taxon>
        <taxon>Chlorophyta</taxon>
        <taxon>core chlorophytes</taxon>
        <taxon>Chlorophyceae</taxon>
        <taxon>CS clade</taxon>
        <taxon>Sphaeropleales</taxon>
        <taxon>Selenastraceae</taxon>
        <taxon>Raphidocelis</taxon>
    </lineage>
</organism>
<reference evidence="4 5" key="1">
    <citation type="journal article" date="2018" name="Sci. Rep.">
        <title>Raphidocelis subcapitata (=Pseudokirchneriella subcapitata) provides an insight into genome evolution and environmental adaptations in the Sphaeropleales.</title>
        <authorList>
            <person name="Suzuki S."/>
            <person name="Yamaguchi H."/>
            <person name="Nakajima N."/>
            <person name="Kawachi M."/>
        </authorList>
    </citation>
    <scope>NUCLEOTIDE SEQUENCE [LARGE SCALE GENOMIC DNA]</scope>
    <source>
        <strain evidence="4 5">NIES-35</strain>
    </source>
</reference>
<dbReference type="InterPro" id="IPR026055">
    <property type="entry name" value="FAR"/>
</dbReference>
<dbReference type="GO" id="GO:0035336">
    <property type="term" value="P:long-chain fatty-acyl-CoA metabolic process"/>
    <property type="evidence" value="ECO:0007669"/>
    <property type="project" value="TreeGrafter"/>
</dbReference>
<dbReference type="Gene3D" id="3.40.50.720">
    <property type="entry name" value="NAD(P)-binding Rossmann-like Domain"/>
    <property type="match status" value="1"/>
</dbReference>
<comment type="function">
    <text evidence="1">Catalyzes the reduction of fatty acyl-CoA to fatty alcohols.</text>
</comment>
<keyword evidence="1" id="KW-0444">Lipid biosynthesis</keyword>